<gene>
    <name evidence="1" type="ORF">ERS008198_01335</name>
</gene>
<organism evidence="1 2">
    <name type="scientific">Salmonella enterica subsp. enterica serovar Bovismorbificans</name>
    <dbReference type="NCBI Taxonomy" id="58097"/>
    <lineage>
        <taxon>Bacteria</taxon>
        <taxon>Pseudomonadati</taxon>
        <taxon>Pseudomonadota</taxon>
        <taxon>Gammaproteobacteria</taxon>
        <taxon>Enterobacterales</taxon>
        <taxon>Enterobacteriaceae</taxon>
        <taxon>Salmonella</taxon>
    </lineage>
</organism>
<dbReference type="Proteomes" id="UP000041314">
    <property type="component" value="Unassembled WGS sequence"/>
</dbReference>
<evidence type="ECO:0000313" key="2">
    <source>
        <dbReference type="Proteomes" id="UP000041314"/>
    </source>
</evidence>
<name>A0A655BZI6_SALET</name>
<accession>A0A655BZI6</accession>
<dbReference type="EMBL" id="CQPA01000006">
    <property type="protein sequence ID" value="CNT88003.1"/>
    <property type="molecule type" value="Genomic_DNA"/>
</dbReference>
<proteinExistence type="predicted"/>
<reference evidence="1 2" key="1">
    <citation type="submission" date="2015-03" db="EMBL/GenBank/DDBJ databases">
        <authorList>
            <consortium name="Pathogen Informatics"/>
        </authorList>
    </citation>
    <scope>NUCLEOTIDE SEQUENCE [LARGE SCALE GENOMIC DNA]</scope>
    <source>
        <strain evidence="1 2">A1104</strain>
    </source>
</reference>
<protein>
    <submittedName>
        <fullName evidence="1">Uncharacterized protein</fullName>
    </submittedName>
</protein>
<dbReference type="AlphaFoldDB" id="A0A655BZI6"/>
<sequence length="52" mass="6154">MRFVMFKELITEGFSFGVKHHRSMRRLILHDQAAQHVEDTIHCARRFSRAVG</sequence>
<evidence type="ECO:0000313" key="1">
    <source>
        <dbReference type="EMBL" id="CNT88003.1"/>
    </source>
</evidence>